<feature type="region of interest" description="Disordered" evidence="4">
    <location>
        <begin position="26"/>
        <end position="57"/>
    </location>
</feature>
<dbReference type="PANTHER" id="PTHR10799">
    <property type="entry name" value="SNF2/RAD54 HELICASE FAMILY"/>
    <property type="match status" value="1"/>
</dbReference>
<proteinExistence type="predicted"/>
<dbReference type="SMART" id="SM00487">
    <property type="entry name" value="DEXDc"/>
    <property type="match status" value="1"/>
</dbReference>
<evidence type="ECO:0000256" key="2">
    <source>
        <dbReference type="ARBA" id="ARBA00022801"/>
    </source>
</evidence>
<dbReference type="InterPro" id="IPR014001">
    <property type="entry name" value="Helicase_ATP-bd"/>
</dbReference>
<feature type="domain" description="Helicase C-terminal" evidence="6">
    <location>
        <begin position="963"/>
        <end position="1112"/>
    </location>
</feature>
<dbReference type="GO" id="GO:0016787">
    <property type="term" value="F:hydrolase activity"/>
    <property type="evidence" value="ECO:0007669"/>
    <property type="project" value="UniProtKB-KW"/>
</dbReference>
<dbReference type="Pfam" id="PF00271">
    <property type="entry name" value="Helicase_C"/>
    <property type="match status" value="1"/>
</dbReference>
<dbReference type="OrthoDB" id="5857104at2759"/>
<name>W7HYZ7_9PEZI</name>
<evidence type="ECO:0000256" key="3">
    <source>
        <dbReference type="ARBA" id="ARBA00022840"/>
    </source>
</evidence>
<feature type="region of interest" description="Disordered" evidence="4">
    <location>
        <begin position="129"/>
        <end position="188"/>
    </location>
</feature>
<dbReference type="PROSITE" id="PS51194">
    <property type="entry name" value="HELICASE_CTER"/>
    <property type="match status" value="1"/>
</dbReference>
<feature type="domain" description="Helicase ATP-binding" evidence="5">
    <location>
        <begin position="617"/>
        <end position="773"/>
    </location>
</feature>
<dbReference type="HOGENOM" id="CLU_000315_16_2_1"/>
<feature type="region of interest" description="Disordered" evidence="4">
    <location>
        <begin position="1138"/>
        <end position="1354"/>
    </location>
</feature>
<dbReference type="InterPro" id="IPR001650">
    <property type="entry name" value="Helicase_C-like"/>
</dbReference>
<evidence type="ECO:0000313" key="8">
    <source>
        <dbReference type="Proteomes" id="UP000024837"/>
    </source>
</evidence>
<keyword evidence="1" id="KW-0547">Nucleotide-binding</keyword>
<dbReference type="EMBL" id="KI966430">
    <property type="protein sequence ID" value="EWC45168.1"/>
    <property type="molecule type" value="Genomic_DNA"/>
</dbReference>
<dbReference type="Proteomes" id="UP000024837">
    <property type="component" value="Unassembled WGS sequence"/>
</dbReference>
<feature type="compositionally biased region" description="Low complexity" evidence="4">
    <location>
        <begin position="380"/>
        <end position="394"/>
    </location>
</feature>
<dbReference type="GO" id="GO:0005524">
    <property type="term" value="F:ATP binding"/>
    <property type="evidence" value="ECO:0007669"/>
    <property type="project" value="InterPro"/>
</dbReference>
<organism evidence="7 8">
    <name type="scientific">Drechslerella stenobrocha 248</name>
    <dbReference type="NCBI Taxonomy" id="1043628"/>
    <lineage>
        <taxon>Eukaryota</taxon>
        <taxon>Fungi</taxon>
        <taxon>Dikarya</taxon>
        <taxon>Ascomycota</taxon>
        <taxon>Pezizomycotina</taxon>
        <taxon>Orbiliomycetes</taxon>
        <taxon>Orbiliales</taxon>
        <taxon>Orbiliaceae</taxon>
        <taxon>Drechslerella</taxon>
    </lineage>
</organism>
<keyword evidence="2" id="KW-0378">Hydrolase</keyword>
<gene>
    <name evidence="7" type="ORF">DRE_06056</name>
</gene>
<dbReference type="Gene3D" id="3.40.50.10810">
    <property type="entry name" value="Tandem AAA-ATPase domain"/>
    <property type="match status" value="1"/>
</dbReference>
<dbReference type="Gene3D" id="3.40.50.300">
    <property type="entry name" value="P-loop containing nucleotide triphosphate hydrolases"/>
    <property type="match status" value="1"/>
</dbReference>
<evidence type="ECO:0000313" key="7">
    <source>
        <dbReference type="EMBL" id="EWC45168.1"/>
    </source>
</evidence>
<evidence type="ECO:0000256" key="1">
    <source>
        <dbReference type="ARBA" id="ARBA00022741"/>
    </source>
</evidence>
<protein>
    <submittedName>
        <fullName evidence="7">Uncharacterized protein</fullName>
    </submittedName>
</protein>
<feature type="compositionally biased region" description="Polar residues" evidence="4">
    <location>
        <begin position="155"/>
        <end position="176"/>
    </location>
</feature>
<feature type="region of interest" description="Disordered" evidence="4">
    <location>
        <begin position="217"/>
        <end position="245"/>
    </location>
</feature>
<dbReference type="InterPro" id="IPR049730">
    <property type="entry name" value="SNF2/RAD54-like_C"/>
</dbReference>
<evidence type="ECO:0000256" key="4">
    <source>
        <dbReference type="SAM" id="MobiDB-lite"/>
    </source>
</evidence>
<dbReference type="Pfam" id="PF00176">
    <property type="entry name" value="SNF2-rel_dom"/>
    <property type="match status" value="1"/>
</dbReference>
<keyword evidence="3" id="KW-0067">ATP-binding</keyword>
<feature type="region of interest" description="Disordered" evidence="4">
    <location>
        <begin position="361"/>
        <end position="431"/>
    </location>
</feature>
<dbReference type="SUPFAM" id="SSF52540">
    <property type="entry name" value="P-loop containing nucleoside triphosphate hydrolases"/>
    <property type="match status" value="2"/>
</dbReference>
<feature type="compositionally biased region" description="Polar residues" evidence="4">
    <location>
        <begin position="222"/>
        <end position="232"/>
    </location>
</feature>
<keyword evidence="8" id="KW-1185">Reference proteome</keyword>
<dbReference type="PROSITE" id="PS51192">
    <property type="entry name" value="HELICASE_ATP_BIND_1"/>
    <property type="match status" value="1"/>
</dbReference>
<sequence length="1354" mass="149199">MDSQNEGRSPKRLKQWFEPDALGLLSDDATMPVSMPPTYPVHDLRGDEIDDLPSSPPATIPTQIIGTPVKNGPTSAAIVQVIASSPVIKESPIQLKSKLVIPTAAPPTIATPPARRPYAIKIDLDNDTEVPYAGSSSDEEDGKKTNATNTSATTFYQSRPNRSPSNGVSPSTTTVPESPVAKTDPVSSMRSYAGQFTFNANKRPDWSAAAADVARMKRRFSKTQQSAPSLPQRTPAVPRPSGVIDLTDASPQIEDLTKEFPEMAKQKVIRAVRDSNHNYDRAKLSLQKQQLVEWGFDPTQLVPRIMRVYPAIDMRQVVDSLIKNGGAFDKTIASLAEAQSAPAVIVLDDDVDTSITAKRNTARVPKKTIREKFSNQGNGVSPVKPAAPVPSSKASDPEPAKPRRRLVLGKKLRETESPESPEAVDLVSSDGENGEVVSTAADSTDADILKFINSTDVAGLVDLSFTDDATAELILSHRPFESLDEMREVVDPKVLVGRGKNRQPKQIGDRVVDQCLETWQGFLAVDSLLKSCQELGEKIRGGMEGMGIDVASAESEEGVGIAAAGGENGAGASSGSPMNGHCGLSQGVQNLMCEQPKLMAEDIQLKPYQVLGVHWLKLLHEQGLGGILADEMGLGKTCQVIAFLALLLEKGVRGPHLVVVPPSTLENWLREFRRFCPALRVEVYYGTAAEKTRIRDELQRDNDYNVIVTTYNMFQGTSQVGVFDEGHQLKNNASNRATSLATLKTQFRVLLTGTPLQNNLQELMNLLSFILPRLFEGTYEQLSSIFSYKATTTDKATDSSKLLSHERVKRAKAMMTPFVLRRRKLQVLQDLPAKFRNVVECELTPNQGALYKRFMDVAITRAGKDDGSKTNNRGNMLMRLRQAAIHPLLMRTWYEAGTITKMADAIRSEPDYMSSEYCTKAIFDDMLLMTDWELHEMCHKFPDSLYSYRLQGEEWMDSAKVVALKKILLEAKVKGDRVLVFSQFTSVLDILERVMETLEVPFLRLDGSTNVSLRQDLVDQFSEESDITAFLLSTKAGGVGLNLAAANRVVIFDSSFNPFDDLQAEDRAWRLGQTRDVYVDKLISKGTIEESIQTLANTKLLLDASISSENLADDGERFSDFVKGSLMKQIFNATAEKAEREKLEKEKVERERKEAVERERPSAEQNGGEDTDGKATAVDPEEKCLMRPKQTIEVTFGERPVLPPPSSDNDSGDEPASRKTCRQRRHDDESAASPTTKQKLESDEEGEDGEYTTAVENGPESVAASKRPGSSPADGESSLARKRHRQDTTPTATKKQRGKPAHPGKEHISTVPRASKGRRSLLASGEPVISRKRQRQDIEPTATRRQKRVPVQLE</sequence>
<dbReference type="SMART" id="SM00490">
    <property type="entry name" value="HELICc"/>
    <property type="match status" value="1"/>
</dbReference>
<dbReference type="CDD" id="cd18793">
    <property type="entry name" value="SF2_C_SNF"/>
    <property type="match status" value="1"/>
</dbReference>
<evidence type="ECO:0000259" key="5">
    <source>
        <dbReference type="PROSITE" id="PS51192"/>
    </source>
</evidence>
<accession>W7HYZ7</accession>
<reference evidence="7 8" key="1">
    <citation type="submission" date="2013-05" db="EMBL/GenBank/DDBJ databases">
        <title>Drechslerella stenobrocha genome reveals carnivorous origination and mechanical trapping mechanism of predatory fungi.</title>
        <authorList>
            <person name="Liu X."/>
            <person name="Zhang W."/>
            <person name="Liu K."/>
        </authorList>
    </citation>
    <scope>NUCLEOTIDE SEQUENCE [LARGE SCALE GENOMIC DNA]</scope>
    <source>
        <strain evidence="7 8">248</strain>
    </source>
</reference>
<dbReference type="InterPro" id="IPR027417">
    <property type="entry name" value="P-loop_NTPase"/>
</dbReference>
<feature type="compositionally biased region" description="Basic and acidic residues" evidence="4">
    <location>
        <begin position="1138"/>
        <end position="1162"/>
    </location>
</feature>
<dbReference type="InterPro" id="IPR000330">
    <property type="entry name" value="SNF2_N"/>
</dbReference>
<feature type="compositionally biased region" description="Low complexity" evidence="4">
    <location>
        <begin position="145"/>
        <end position="154"/>
    </location>
</feature>
<evidence type="ECO:0000259" key="6">
    <source>
        <dbReference type="PROSITE" id="PS51194"/>
    </source>
</evidence>
<dbReference type="InterPro" id="IPR038718">
    <property type="entry name" value="SNF2-like_sf"/>
</dbReference>